<reference evidence="9 10" key="1">
    <citation type="journal article" date="2015" name="Nature">
        <title>rRNA introns, odd ribosomes, and small enigmatic genomes across a large radiation of phyla.</title>
        <authorList>
            <person name="Brown C.T."/>
            <person name="Hug L.A."/>
            <person name="Thomas B.C."/>
            <person name="Sharon I."/>
            <person name="Castelle C.J."/>
            <person name="Singh A."/>
            <person name="Wilkins M.J."/>
            <person name="Williams K.H."/>
            <person name="Banfield J.F."/>
        </authorList>
    </citation>
    <scope>NUCLEOTIDE SEQUENCE [LARGE SCALE GENOMIC DNA]</scope>
</reference>
<evidence type="ECO:0000256" key="1">
    <source>
        <dbReference type="ARBA" id="ARBA00001966"/>
    </source>
</evidence>
<keyword evidence="6" id="KW-0411">Iron-sulfur</keyword>
<evidence type="ECO:0000259" key="7">
    <source>
        <dbReference type="Pfam" id="PF04055"/>
    </source>
</evidence>
<proteinExistence type="predicted"/>
<dbReference type="InterPro" id="IPR023885">
    <property type="entry name" value="4Fe4S-binding_SPASM_dom"/>
</dbReference>
<dbReference type="InterPro" id="IPR058240">
    <property type="entry name" value="rSAM_sf"/>
</dbReference>
<dbReference type="GO" id="GO:0046872">
    <property type="term" value="F:metal ion binding"/>
    <property type="evidence" value="ECO:0007669"/>
    <property type="project" value="UniProtKB-KW"/>
</dbReference>
<evidence type="ECO:0000256" key="6">
    <source>
        <dbReference type="ARBA" id="ARBA00023014"/>
    </source>
</evidence>
<protein>
    <recommendedName>
        <fullName evidence="11">Radical SAM domain protein</fullName>
    </recommendedName>
</protein>
<dbReference type="PANTHER" id="PTHR11228:SF7">
    <property type="entry name" value="PQQA PEPTIDE CYCLASE"/>
    <property type="match status" value="1"/>
</dbReference>
<evidence type="ECO:0008006" key="11">
    <source>
        <dbReference type="Google" id="ProtNLM"/>
    </source>
</evidence>
<dbReference type="GO" id="GO:0051536">
    <property type="term" value="F:iron-sulfur cluster binding"/>
    <property type="evidence" value="ECO:0007669"/>
    <property type="project" value="UniProtKB-KW"/>
</dbReference>
<dbReference type="AlphaFoldDB" id="A0A0G1KYG0"/>
<evidence type="ECO:0000256" key="2">
    <source>
        <dbReference type="ARBA" id="ARBA00022485"/>
    </source>
</evidence>
<evidence type="ECO:0000256" key="4">
    <source>
        <dbReference type="ARBA" id="ARBA00022723"/>
    </source>
</evidence>
<name>A0A0G1KYG0_9BACT</name>
<feature type="domain" description="Radical SAM core" evidence="7">
    <location>
        <begin position="47"/>
        <end position="181"/>
    </location>
</feature>
<organism evidence="9 10">
    <name type="scientific">Candidatus Giovannonibacteria bacterium GW2011_GWA2_44_26</name>
    <dbReference type="NCBI Taxonomy" id="1618648"/>
    <lineage>
        <taxon>Bacteria</taxon>
        <taxon>Candidatus Giovannoniibacteriota</taxon>
    </lineage>
</organism>
<dbReference type="Pfam" id="PF13186">
    <property type="entry name" value="SPASM"/>
    <property type="match status" value="1"/>
</dbReference>
<keyword evidence="3" id="KW-0949">S-adenosyl-L-methionine</keyword>
<dbReference type="SFLD" id="SFLDG01067">
    <property type="entry name" value="SPASM/twitch_domain_containing"/>
    <property type="match status" value="1"/>
</dbReference>
<keyword evidence="2" id="KW-0004">4Fe-4S</keyword>
<dbReference type="Gene3D" id="3.20.20.70">
    <property type="entry name" value="Aldolase class I"/>
    <property type="match status" value="1"/>
</dbReference>
<feature type="domain" description="4Fe4S-binding SPASM" evidence="8">
    <location>
        <begin position="257"/>
        <end position="323"/>
    </location>
</feature>
<dbReference type="CDD" id="cd21109">
    <property type="entry name" value="SPASM"/>
    <property type="match status" value="1"/>
</dbReference>
<comment type="cofactor">
    <cofactor evidence="1">
        <name>[4Fe-4S] cluster</name>
        <dbReference type="ChEBI" id="CHEBI:49883"/>
    </cofactor>
</comment>
<keyword evidence="5" id="KW-0408">Iron</keyword>
<dbReference type="InterPro" id="IPR050377">
    <property type="entry name" value="Radical_SAM_PqqE_MftC-like"/>
</dbReference>
<dbReference type="Pfam" id="PF04055">
    <property type="entry name" value="Radical_SAM"/>
    <property type="match status" value="1"/>
</dbReference>
<dbReference type="GO" id="GO:0003824">
    <property type="term" value="F:catalytic activity"/>
    <property type="evidence" value="ECO:0007669"/>
    <property type="project" value="InterPro"/>
</dbReference>
<dbReference type="EMBL" id="LCIT01000032">
    <property type="protein sequence ID" value="KKT61382.1"/>
    <property type="molecule type" value="Genomic_DNA"/>
</dbReference>
<dbReference type="SUPFAM" id="SSF102114">
    <property type="entry name" value="Radical SAM enzymes"/>
    <property type="match status" value="1"/>
</dbReference>
<dbReference type="InterPro" id="IPR013785">
    <property type="entry name" value="Aldolase_TIM"/>
</dbReference>
<keyword evidence="4" id="KW-0479">Metal-binding</keyword>
<dbReference type="InterPro" id="IPR034391">
    <property type="entry name" value="AdoMet-like_SPASM_containing"/>
</dbReference>
<evidence type="ECO:0000256" key="5">
    <source>
        <dbReference type="ARBA" id="ARBA00023004"/>
    </source>
</evidence>
<dbReference type="CDD" id="cd01335">
    <property type="entry name" value="Radical_SAM"/>
    <property type="match status" value="1"/>
</dbReference>
<accession>A0A0G1KYG0</accession>
<evidence type="ECO:0000256" key="3">
    <source>
        <dbReference type="ARBA" id="ARBA00022691"/>
    </source>
</evidence>
<evidence type="ECO:0000313" key="9">
    <source>
        <dbReference type="EMBL" id="KKT61382.1"/>
    </source>
</evidence>
<gene>
    <name evidence="9" type="ORF">UW55_C0032G0008</name>
</gene>
<evidence type="ECO:0000313" key="10">
    <source>
        <dbReference type="Proteomes" id="UP000033945"/>
    </source>
</evidence>
<dbReference type="PANTHER" id="PTHR11228">
    <property type="entry name" value="RADICAL SAM DOMAIN PROTEIN"/>
    <property type="match status" value="1"/>
</dbReference>
<evidence type="ECO:0000259" key="8">
    <source>
        <dbReference type="Pfam" id="PF13186"/>
    </source>
</evidence>
<comment type="caution">
    <text evidence="9">The sequence shown here is derived from an EMBL/GenBank/DDBJ whole genome shotgun (WGS) entry which is preliminary data.</text>
</comment>
<sequence>MKKLISLFKIRLFEYRLLKSYIGSVPFWKLVYNFLKYGIIGESVRLETSSVCQLKCPLCPTGMGINKKGVVGWGFLNLGNFKKFVDENPEIKKVEISNYGEIFLNPSLGEILRYAYEKGINLSAGTGANFNFVREDILEALVKYQFKRFNIALDGASQETYQIYRKGGDFNNVIKNIKRLNYYKEKYNSKFPIITWQFVIFGHNEHELPKAKAMAGELNMKFVPKANWNPSFSPVKDKETVLKESGIDVSKTQEPWCYQLWKSPQINWDGKLLGCCVNIWSDFGNVFENGLEKSLRSEKYRYTKEMLLGLKPPREDIPCLKCPVYKSGIFQKEVSKILGERAQNYE</sequence>
<dbReference type="Proteomes" id="UP000033945">
    <property type="component" value="Unassembled WGS sequence"/>
</dbReference>
<dbReference type="InterPro" id="IPR007197">
    <property type="entry name" value="rSAM"/>
</dbReference>
<dbReference type="SFLD" id="SFLDS00029">
    <property type="entry name" value="Radical_SAM"/>
    <property type="match status" value="1"/>
</dbReference>
<dbReference type="SFLD" id="SFLDG01387">
    <property type="entry name" value="BtrN-like_SPASM_domain_contain"/>
    <property type="match status" value="1"/>
</dbReference>